<evidence type="ECO:0000313" key="3">
    <source>
        <dbReference type="Proteomes" id="UP000278164"/>
    </source>
</evidence>
<organism evidence="2 3">
    <name type="scientific">Parabacteroides distasonis</name>
    <dbReference type="NCBI Taxonomy" id="823"/>
    <lineage>
        <taxon>Bacteria</taxon>
        <taxon>Pseudomonadati</taxon>
        <taxon>Bacteroidota</taxon>
        <taxon>Bacteroidia</taxon>
        <taxon>Bacteroidales</taxon>
        <taxon>Tannerellaceae</taxon>
        <taxon>Parabacteroides</taxon>
    </lineage>
</organism>
<reference evidence="2 3" key="1">
    <citation type="submission" date="2018-09" db="EMBL/GenBank/DDBJ databases">
        <title>Murine metabolic-syndrome-specific gut microbial biobank.</title>
        <authorList>
            <person name="Liu C."/>
        </authorList>
    </citation>
    <scope>NUCLEOTIDE SEQUENCE [LARGE SCALE GENOMIC DNA]</scope>
    <source>
        <strain evidence="2 3">8-P5</strain>
    </source>
</reference>
<feature type="non-terminal residue" evidence="2">
    <location>
        <position position="179"/>
    </location>
</feature>
<accession>A0A3L7ZNU8</accession>
<dbReference type="GO" id="GO:0005524">
    <property type="term" value="F:ATP binding"/>
    <property type="evidence" value="ECO:0007669"/>
    <property type="project" value="InterPro"/>
</dbReference>
<dbReference type="Proteomes" id="UP000278164">
    <property type="component" value="Unassembled WGS sequence"/>
</dbReference>
<gene>
    <name evidence="2" type="ORF">D7V78_09580</name>
</gene>
<dbReference type="GO" id="GO:0008233">
    <property type="term" value="F:peptidase activity"/>
    <property type="evidence" value="ECO:0007669"/>
    <property type="project" value="InterPro"/>
</dbReference>
<comment type="caution">
    <text evidence="2">The sequence shown here is derived from an EMBL/GenBank/DDBJ whole genome shotgun (WGS) entry which is preliminary data.</text>
</comment>
<dbReference type="Pfam" id="PF03412">
    <property type="entry name" value="Peptidase_C39"/>
    <property type="match status" value="1"/>
</dbReference>
<feature type="domain" description="Peptidase C39" evidence="1">
    <location>
        <begin position="10"/>
        <end position="130"/>
    </location>
</feature>
<sequence length="179" mass="20835">MFKPFPTYRQLDSMDCGPTCLRMIARFYGRAYSIQNLREKAFITREGVSMLGISEAAEAIGFRTQGVRITVEELEKECPLPCILHWNQWHFVVCYKIRKGKFYIADPAAGLITYTREEFKRCWVSTKVDGQDTGTALLLEPGPEFYGMEDEGRERKRNLGFFFRYISPYRREMAQLVLG</sequence>
<dbReference type="EMBL" id="RAYI01000016">
    <property type="protein sequence ID" value="RLT73506.1"/>
    <property type="molecule type" value="Genomic_DNA"/>
</dbReference>
<dbReference type="CDD" id="cd02418">
    <property type="entry name" value="Peptidase_C39B"/>
    <property type="match status" value="1"/>
</dbReference>
<dbReference type="AlphaFoldDB" id="A0A3L7ZNU8"/>
<dbReference type="PROSITE" id="PS50990">
    <property type="entry name" value="PEPTIDASE_C39"/>
    <property type="match status" value="1"/>
</dbReference>
<evidence type="ECO:0000259" key="1">
    <source>
        <dbReference type="PROSITE" id="PS50990"/>
    </source>
</evidence>
<dbReference type="RefSeq" id="WP_259463417.1">
    <property type="nucleotide sequence ID" value="NZ_RAYI01000016.1"/>
</dbReference>
<dbReference type="InterPro" id="IPR005074">
    <property type="entry name" value="Peptidase_C39"/>
</dbReference>
<proteinExistence type="predicted"/>
<protein>
    <submittedName>
        <fullName evidence="2">Peptidase domain-containing ABC transporter</fullName>
    </submittedName>
</protein>
<evidence type="ECO:0000313" key="2">
    <source>
        <dbReference type="EMBL" id="RLT73506.1"/>
    </source>
</evidence>
<dbReference type="Gene3D" id="3.90.70.10">
    <property type="entry name" value="Cysteine proteinases"/>
    <property type="match status" value="1"/>
</dbReference>
<name>A0A3L7ZNU8_PARDI</name>
<dbReference type="GO" id="GO:0006508">
    <property type="term" value="P:proteolysis"/>
    <property type="evidence" value="ECO:0007669"/>
    <property type="project" value="InterPro"/>
</dbReference>
<dbReference type="GO" id="GO:0016020">
    <property type="term" value="C:membrane"/>
    <property type="evidence" value="ECO:0007669"/>
    <property type="project" value="InterPro"/>
</dbReference>